<name>A0ABN1G1N7_9PROT</name>
<proteinExistence type="predicted"/>
<sequence length="152" mass="16754">MVDPARDLRVPVAQQELRAPLQHQILAGQQAVGYELDGPEPQAGLQRAQPSREEREGQGVRRREAQRGRRLLLRRARLFPRPREPAQDVLGRRVEPPPGLGQRGGVRAAVDQRDAGPAFERADAPAEGGLRNVALLGRAGEAPGRREHQEVL</sequence>
<organism evidence="2 3">
    <name type="scientific">Craurococcus roseus</name>
    <dbReference type="NCBI Taxonomy" id="77585"/>
    <lineage>
        <taxon>Bacteria</taxon>
        <taxon>Pseudomonadati</taxon>
        <taxon>Pseudomonadota</taxon>
        <taxon>Alphaproteobacteria</taxon>
        <taxon>Acetobacterales</taxon>
        <taxon>Acetobacteraceae</taxon>
        <taxon>Craurococcus</taxon>
    </lineage>
</organism>
<feature type="compositionally biased region" description="Basic and acidic residues" evidence="1">
    <location>
        <begin position="50"/>
        <end position="67"/>
    </location>
</feature>
<keyword evidence="3" id="KW-1185">Reference proteome</keyword>
<evidence type="ECO:0000256" key="1">
    <source>
        <dbReference type="SAM" id="MobiDB-lite"/>
    </source>
</evidence>
<feature type="compositionally biased region" description="Basic and acidic residues" evidence="1">
    <location>
        <begin position="83"/>
        <end position="95"/>
    </location>
</feature>
<evidence type="ECO:0000313" key="3">
    <source>
        <dbReference type="Proteomes" id="UP001501588"/>
    </source>
</evidence>
<dbReference type="EMBL" id="BAAAFZ010000082">
    <property type="protein sequence ID" value="GAA0602339.1"/>
    <property type="molecule type" value="Genomic_DNA"/>
</dbReference>
<evidence type="ECO:0000313" key="2">
    <source>
        <dbReference type="EMBL" id="GAA0602339.1"/>
    </source>
</evidence>
<dbReference type="Proteomes" id="UP001501588">
    <property type="component" value="Unassembled WGS sequence"/>
</dbReference>
<feature type="compositionally biased region" description="Basic and acidic residues" evidence="1">
    <location>
        <begin position="110"/>
        <end position="124"/>
    </location>
</feature>
<protein>
    <submittedName>
        <fullName evidence="2">Uncharacterized protein</fullName>
    </submittedName>
</protein>
<feature type="region of interest" description="Disordered" evidence="1">
    <location>
        <begin position="32"/>
        <end position="68"/>
    </location>
</feature>
<gene>
    <name evidence="2" type="ORF">GCM10009416_45220</name>
</gene>
<feature type="region of interest" description="Disordered" evidence="1">
    <location>
        <begin position="83"/>
        <end position="129"/>
    </location>
</feature>
<comment type="caution">
    <text evidence="2">The sequence shown here is derived from an EMBL/GenBank/DDBJ whole genome shotgun (WGS) entry which is preliminary data.</text>
</comment>
<accession>A0ABN1G1N7</accession>
<reference evidence="2 3" key="1">
    <citation type="journal article" date="2019" name="Int. J. Syst. Evol. Microbiol.">
        <title>The Global Catalogue of Microorganisms (GCM) 10K type strain sequencing project: providing services to taxonomists for standard genome sequencing and annotation.</title>
        <authorList>
            <consortium name="The Broad Institute Genomics Platform"/>
            <consortium name="The Broad Institute Genome Sequencing Center for Infectious Disease"/>
            <person name="Wu L."/>
            <person name="Ma J."/>
        </authorList>
    </citation>
    <scope>NUCLEOTIDE SEQUENCE [LARGE SCALE GENOMIC DNA]</scope>
    <source>
        <strain evidence="2 3">JCM 9933</strain>
    </source>
</reference>